<evidence type="ECO:0000313" key="2">
    <source>
        <dbReference type="WBParaSite" id="ALUE_0000331001-mRNA-1"/>
    </source>
</evidence>
<proteinExistence type="predicted"/>
<sequence>MGLQKKKAAEYAQICGIKPNMSEISFDEDRCGEQVGVGHTQLAAVASGARLTPVIIDEVGRQPRRGNRLHSLTSLPSSACF</sequence>
<name>A0A0M3HNM0_ASCLU</name>
<dbReference type="WBParaSite" id="ALUE_0000331001-mRNA-1">
    <property type="protein sequence ID" value="ALUE_0000331001-mRNA-1"/>
    <property type="gene ID" value="ALUE_0000331001"/>
</dbReference>
<evidence type="ECO:0000313" key="1">
    <source>
        <dbReference type="Proteomes" id="UP000036681"/>
    </source>
</evidence>
<dbReference type="AlphaFoldDB" id="A0A0M3HNM0"/>
<dbReference type="Proteomes" id="UP000036681">
    <property type="component" value="Unplaced"/>
</dbReference>
<reference evidence="2" key="1">
    <citation type="submission" date="2017-02" db="UniProtKB">
        <authorList>
            <consortium name="WormBaseParasite"/>
        </authorList>
    </citation>
    <scope>IDENTIFICATION</scope>
</reference>
<accession>A0A0M3HNM0</accession>
<protein>
    <submittedName>
        <fullName evidence="2">ABC transporter domain-containing protein</fullName>
    </submittedName>
</protein>
<keyword evidence="1" id="KW-1185">Reference proteome</keyword>
<organism evidence="1 2">
    <name type="scientific">Ascaris lumbricoides</name>
    <name type="common">Giant roundworm</name>
    <dbReference type="NCBI Taxonomy" id="6252"/>
    <lineage>
        <taxon>Eukaryota</taxon>
        <taxon>Metazoa</taxon>
        <taxon>Ecdysozoa</taxon>
        <taxon>Nematoda</taxon>
        <taxon>Chromadorea</taxon>
        <taxon>Rhabditida</taxon>
        <taxon>Spirurina</taxon>
        <taxon>Ascaridomorpha</taxon>
        <taxon>Ascaridoidea</taxon>
        <taxon>Ascarididae</taxon>
        <taxon>Ascaris</taxon>
    </lineage>
</organism>